<gene>
    <name evidence="2" type="ORF">QBC42DRAFT_277227</name>
</gene>
<reference evidence="2" key="1">
    <citation type="journal article" date="2023" name="Mol. Phylogenet. Evol.">
        <title>Genome-scale phylogeny and comparative genomics of the fungal order Sordariales.</title>
        <authorList>
            <person name="Hensen N."/>
            <person name="Bonometti L."/>
            <person name="Westerberg I."/>
            <person name="Brannstrom I.O."/>
            <person name="Guillou S."/>
            <person name="Cros-Aarteil S."/>
            <person name="Calhoun S."/>
            <person name="Haridas S."/>
            <person name="Kuo A."/>
            <person name="Mondo S."/>
            <person name="Pangilinan J."/>
            <person name="Riley R."/>
            <person name="LaButti K."/>
            <person name="Andreopoulos B."/>
            <person name="Lipzen A."/>
            <person name="Chen C."/>
            <person name="Yan M."/>
            <person name="Daum C."/>
            <person name="Ng V."/>
            <person name="Clum A."/>
            <person name="Steindorff A."/>
            <person name="Ohm R.A."/>
            <person name="Martin F."/>
            <person name="Silar P."/>
            <person name="Natvig D.O."/>
            <person name="Lalanne C."/>
            <person name="Gautier V."/>
            <person name="Ament-Velasquez S.L."/>
            <person name="Kruys A."/>
            <person name="Hutchinson M.I."/>
            <person name="Powell A.J."/>
            <person name="Barry K."/>
            <person name="Miller A.N."/>
            <person name="Grigoriev I.V."/>
            <person name="Debuchy R."/>
            <person name="Gladieux P."/>
            <person name="Hiltunen Thoren M."/>
            <person name="Johannesson H."/>
        </authorList>
    </citation>
    <scope>NUCLEOTIDE SEQUENCE</scope>
    <source>
        <strain evidence="2">PSN324</strain>
    </source>
</reference>
<comment type="caution">
    <text evidence="2">The sequence shown here is derived from an EMBL/GenBank/DDBJ whole genome shotgun (WGS) entry which is preliminary data.</text>
</comment>
<sequence>MYSSDEDANSRGDRLEELGSEGGSLDETSFSIGLGKTGKGEYHVRNDPSAPYQRQSVIENPGILEIQCKSREIIHGRLSPEPDEYATLLVYDIHLESSKRSRRITSAAVKFEFSSSEPGQPSPKVLRIAPFRKWSVSPSTQQEATTVGGELSIGAEFVANVGATAKWEKTVSRTTEDEAQVTGSIWSDDFGNPRSAKWVLTENRSTKSGVPSFFRCAILLGRSHNGLFESQVMIEVDSDWKSKVERLFGSTPRDDPVLFDPEFPPTNKLRKQGYDMDNLESLDLHAEFAAIRFSAAFTPGQRVEA</sequence>
<keyword evidence="3" id="KW-1185">Reference proteome</keyword>
<reference evidence="2" key="2">
    <citation type="submission" date="2023-06" db="EMBL/GenBank/DDBJ databases">
        <authorList>
            <consortium name="Lawrence Berkeley National Laboratory"/>
            <person name="Mondo S.J."/>
            <person name="Hensen N."/>
            <person name="Bonometti L."/>
            <person name="Westerberg I."/>
            <person name="Brannstrom I.O."/>
            <person name="Guillou S."/>
            <person name="Cros-Aarteil S."/>
            <person name="Calhoun S."/>
            <person name="Haridas S."/>
            <person name="Kuo A."/>
            <person name="Pangilinan J."/>
            <person name="Riley R."/>
            <person name="Labutti K."/>
            <person name="Andreopoulos B."/>
            <person name="Lipzen A."/>
            <person name="Chen C."/>
            <person name="Yanf M."/>
            <person name="Daum C."/>
            <person name="Ng V."/>
            <person name="Clum A."/>
            <person name="Steindorff A."/>
            <person name="Ohm R."/>
            <person name="Martin F."/>
            <person name="Silar P."/>
            <person name="Natvig D."/>
            <person name="Lalanne C."/>
            <person name="Gautier V."/>
            <person name="Ament-Velasquez S.L."/>
            <person name="Kruys A."/>
            <person name="Hutchinson M.I."/>
            <person name="Powell A.J."/>
            <person name="Barry K."/>
            <person name="Miller A.N."/>
            <person name="Grigoriev I.V."/>
            <person name="Debuchy R."/>
            <person name="Gladieux P."/>
            <person name="Thoren M.H."/>
            <person name="Johannesson H."/>
        </authorList>
    </citation>
    <scope>NUCLEOTIDE SEQUENCE</scope>
    <source>
        <strain evidence="2">PSN324</strain>
    </source>
</reference>
<evidence type="ECO:0000313" key="3">
    <source>
        <dbReference type="Proteomes" id="UP001321749"/>
    </source>
</evidence>
<evidence type="ECO:0000313" key="2">
    <source>
        <dbReference type="EMBL" id="KAK4458239.1"/>
    </source>
</evidence>
<feature type="compositionally biased region" description="Basic and acidic residues" evidence="1">
    <location>
        <begin position="8"/>
        <end position="17"/>
    </location>
</feature>
<protein>
    <submittedName>
        <fullName evidence="2">Uncharacterized protein</fullName>
    </submittedName>
</protein>
<dbReference type="EMBL" id="MU865077">
    <property type="protein sequence ID" value="KAK4458239.1"/>
    <property type="molecule type" value="Genomic_DNA"/>
</dbReference>
<accession>A0AAV9HAZ0</accession>
<feature type="region of interest" description="Disordered" evidence="1">
    <location>
        <begin position="1"/>
        <end position="50"/>
    </location>
</feature>
<dbReference type="AlphaFoldDB" id="A0AAV9HAZ0"/>
<evidence type="ECO:0000256" key="1">
    <source>
        <dbReference type="SAM" id="MobiDB-lite"/>
    </source>
</evidence>
<dbReference type="Proteomes" id="UP001321749">
    <property type="component" value="Unassembled WGS sequence"/>
</dbReference>
<organism evidence="2 3">
    <name type="scientific">Cladorrhinum samala</name>
    <dbReference type="NCBI Taxonomy" id="585594"/>
    <lineage>
        <taxon>Eukaryota</taxon>
        <taxon>Fungi</taxon>
        <taxon>Dikarya</taxon>
        <taxon>Ascomycota</taxon>
        <taxon>Pezizomycotina</taxon>
        <taxon>Sordariomycetes</taxon>
        <taxon>Sordariomycetidae</taxon>
        <taxon>Sordariales</taxon>
        <taxon>Podosporaceae</taxon>
        <taxon>Cladorrhinum</taxon>
    </lineage>
</organism>
<proteinExistence type="predicted"/>
<name>A0AAV9HAZ0_9PEZI</name>